<reference evidence="2" key="1">
    <citation type="submission" date="2023-05" db="EMBL/GenBank/DDBJ databases">
        <authorList>
            <person name="Stuckert A."/>
        </authorList>
    </citation>
    <scope>NUCLEOTIDE SEQUENCE</scope>
</reference>
<accession>A0ABN9FWT5</accession>
<organism evidence="2 3">
    <name type="scientific">Staurois parvus</name>
    <dbReference type="NCBI Taxonomy" id="386267"/>
    <lineage>
        <taxon>Eukaryota</taxon>
        <taxon>Metazoa</taxon>
        <taxon>Chordata</taxon>
        <taxon>Craniata</taxon>
        <taxon>Vertebrata</taxon>
        <taxon>Euteleostomi</taxon>
        <taxon>Amphibia</taxon>
        <taxon>Batrachia</taxon>
        <taxon>Anura</taxon>
        <taxon>Neobatrachia</taxon>
        <taxon>Ranoidea</taxon>
        <taxon>Ranidae</taxon>
        <taxon>Staurois</taxon>
    </lineage>
</organism>
<evidence type="ECO:0000313" key="3">
    <source>
        <dbReference type="Proteomes" id="UP001162483"/>
    </source>
</evidence>
<feature type="compositionally biased region" description="Low complexity" evidence="1">
    <location>
        <begin position="20"/>
        <end position="29"/>
    </location>
</feature>
<comment type="caution">
    <text evidence="2">The sequence shown here is derived from an EMBL/GenBank/DDBJ whole genome shotgun (WGS) entry which is preliminary data.</text>
</comment>
<sequence length="75" mass="7973">MSTCTTVSTGHLARQRAPESGTGSSSGSTAGIESNWPNRIVRLDQFIMLGRGIRLNAASGRRVVGFRPSRGLQAE</sequence>
<dbReference type="EMBL" id="CATNWA010017561">
    <property type="protein sequence ID" value="CAI9601374.1"/>
    <property type="molecule type" value="Genomic_DNA"/>
</dbReference>
<protein>
    <submittedName>
        <fullName evidence="2">Uncharacterized protein</fullName>
    </submittedName>
</protein>
<name>A0ABN9FWT5_9NEOB</name>
<proteinExistence type="predicted"/>
<gene>
    <name evidence="2" type="ORF">SPARVUS_LOCUS12972251</name>
</gene>
<evidence type="ECO:0000313" key="2">
    <source>
        <dbReference type="EMBL" id="CAI9601374.1"/>
    </source>
</evidence>
<feature type="region of interest" description="Disordered" evidence="1">
    <location>
        <begin position="1"/>
        <end position="34"/>
    </location>
</feature>
<evidence type="ECO:0000256" key="1">
    <source>
        <dbReference type="SAM" id="MobiDB-lite"/>
    </source>
</evidence>
<dbReference type="Proteomes" id="UP001162483">
    <property type="component" value="Unassembled WGS sequence"/>
</dbReference>
<keyword evidence="3" id="KW-1185">Reference proteome</keyword>